<dbReference type="AlphaFoldDB" id="A0A6C0LSU8"/>
<organism evidence="1">
    <name type="scientific">viral metagenome</name>
    <dbReference type="NCBI Taxonomy" id="1070528"/>
    <lineage>
        <taxon>unclassified sequences</taxon>
        <taxon>metagenomes</taxon>
        <taxon>organismal metagenomes</taxon>
    </lineage>
</organism>
<proteinExistence type="predicted"/>
<evidence type="ECO:0000313" key="1">
    <source>
        <dbReference type="EMBL" id="QHU33460.1"/>
    </source>
</evidence>
<accession>A0A6C0LSU8</accession>
<dbReference type="EMBL" id="MN740557">
    <property type="protein sequence ID" value="QHU33460.1"/>
    <property type="molecule type" value="Genomic_DNA"/>
</dbReference>
<reference evidence="1" key="1">
    <citation type="journal article" date="2020" name="Nature">
        <title>Giant virus diversity and host interactions through global metagenomics.</title>
        <authorList>
            <person name="Schulz F."/>
            <person name="Roux S."/>
            <person name="Paez-Espino D."/>
            <person name="Jungbluth S."/>
            <person name="Walsh D.A."/>
            <person name="Denef V.J."/>
            <person name="McMahon K.D."/>
            <person name="Konstantinidis K.T."/>
            <person name="Eloe-Fadrosh E.A."/>
            <person name="Kyrpides N.C."/>
            <person name="Woyke T."/>
        </authorList>
    </citation>
    <scope>NUCLEOTIDE SEQUENCE</scope>
    <source>
        <strain evidence="1">GVMAG-S-1016704-121</strain>
    </source>
</reference>
<name>A0A6C0LSU8_9ZZZZ</name>
<sequence>MGRFSIDQAILDLDWEVANRVQMNTNALRSTMSLRYNVGVRDDSRLTYNWAIGTVRAPIEEIMEELAFIQWLSSHTNYQQVCEDGLRSIANDIKFKYPDIRWSKVWTIVRGIGPDLIKYTLVDKYSAGVPDLTKINA</sequence>
<protein>
    <submittedName>
        <fullName evidence="1">Uncharacterized protein</fullName>
    </submittedName>
</protein>